<dbReference type="EC" id="4.1.1.81" evidence="1"/>
<accession>A0A328ELW7</accession>
<dbReference type="EMBL" id="QGLC01000009">
    <property type="protein sequence ID" value="RAL69594.1"/>
    <property type="molecule type" value="Genomic_DNA"/>
</dbReference>
<dbReference type="SUPFAM" id="SSF53383">
    <property type="entry name" value="PLP-dependent transferases"/>
    <property type="match status" value="1"/>
</dbReference>
<dbReference type="AlphaFoldDB" id="A0A328ELW7"/>
<gene>
    <name evidence="1" type="ORF">C1G87_0622</name>
</gene>
<comment type="caution">
    <text evidence="1">The sequence shown here is derived from an EMBL/GenBank/DDBJ whole genome shotgun (WGS) entry which is preliminary data.</text>
</comment>
<proteinExistence type="predicted"/>
<reference evidence="1 2" key="1">
    <citation type="submission" date="2018-05" db="EMBL/GenBank/DDBJ databases">
        <title>Draft genome sequences of Dehalococcoides mccartyi strains RC and KS.</title>
        <authorList>
            <person name="Higgins S.A."/>
            <person name="Padilla-Crespo E."/>
            <person name="Loeffler F.E."/>
        </authorList>
    </citation>
    <scope>NUCLEOTIDE SEQUENCE [LARGE SCALE GENOMIC DNA]</scope>
    <source>
        <strain evidence="1 2">RC</strain>
    </source>
</reference>
<evidence type="ECO:0000313" key="2">
    <source>
        <dbReference type="Proteomes" id="UP000249146"/>
    </source>
</evidence>
<sequence length="55" mass="6096">MEVIRLVAGAYFGVGDTVLILKPTFGEYELAVEVAGADIIEQWQMKRAALSLIWI</sequence>
<name>A0A328ELW7_9CHLR</name>
<organism evidence="1 2">
    <name type="scientific">Dehalococcoides mccartyi</name>
    <dbReference type="NCBI Taxonomy" id="61435"/>
    <lineage>
        <taxon>Bacteria</taxon>
        <taxon>Bacillati</taxon>
        <taxon>Chloroflexota</taxon>
        <taxon>Dehalococcoidia</taxon>
        <taxon>Dehalococcoidales</taxon>
        <taxon>Dehalococcoidaceae</taxon>
        <taxon>Dehalococcoides</taxon>
    </lineage>
</organism>
<dbReference type="Proteomes" id="UP000249146">
    <property type="component" value="Unassembled WGS sequence"/>
</dbReference>
<protein>
    <submittedName>
        <fullName evidence="1">L-threonine 3-O-phosphate decarboxylase</fullName>
        <ecNumber evidence="1">4.1.1.81</ecNumber>
    </submittedName>
</protein>
<dbReference type="InterPro" id="IPR015424">
    <property type="entry name" value="PyrdxlP-dep_Trfase"/>
</dbReference>
<keyword evidence="1" id="KW-0456">Lyase</keyword>
<dbReference type="GO" id="GO:0048472">
    <property type="term" value="F:threonine-phosphate decarboxylase activity"/>
    <property type="evidence" value="ECO:0007669"/>
    <property type="project" value="UniProtKB-EC"/>
</dbReference>
<evidence type="ECO:0000313" key="1">
    <source>
        <dbReference type="EMBL" id="RAL69594.1"/>
    </source>
</evidence>